<evidence type="ECO:0000256" key="1">
    <source>
        <dbReference type="ARBA" id="ARBA00008779"/>
    </source>
</evidence>
<accession>A0A382ZTP3</accession>
<gene>
    <name evidence="5" type="ORF">METZ01_LOCUS451675</name>
</gene>
<dbReference type="InterPro" id="IPR017850">
    <property type="entry name" value="Alkaline_phosphatase_core_sf"/>
</dbReference>
<evidence type="ECO:0000256" key="3">
    <source>
        <dbReference type="ARBA" id="ARBA00022801"/>
    </source>
</evidence>
<dbReference type="PROSITE" id="PS00149">
    <property type="entry name" value="SULFATASE_2"/>
    <property type="match status" value="1"/>
</dbReference>
<dbReference type="AlphaFoldDB" id="A0A382ZTP3"/>
<feature type="non-terminal residue" evidence="5">
    <location>
        <position position="1"/>
    </location>
</feature>
<sequence>VFLNAHCQSPLCNPSRTSLMTGLRPTTTGIYGLSPWFRDVPQLRDLVTLPQYLKSHGYKTMSAGKIYHGRYGRNPKKDKEFDILGPGATAAPFPDKRLVKQTPQSHRLVDWGTFPHRDKDKGDYKIANWAIEQINTKPNEPFFLSVGFFLPHVPCFATQKWFDIYPESTLQLPKIKRNDRIDTPRFSWYLHWKLPEVRLKFLEEHNEWKNLTRSYLACTSFVDAQVGRVLEALDRNKLTKNTIVVLWSDHGWHIG</sequence>
<proteinExistence type="inferred from homology"/>
<dbReference type="PANTHER" id="PTHR45953">
    <property type="entry name" value="IDURONATE 2-SULFATASE"/>
    <property type="match status" value="1"/>
</dbReference>
<dbReference type="SUPFAM" id="SSF53649">
    <property type="entry name" value="Alkaline phosphatase-like"/>
    <property type="match status" value="1"/>
</dbReference>
<dbReference type="EMBL" id="UINC01186554">
    <property type="protein sequence ID" value="SVD98821.1"/>
    <property type="molecule type" value="Genomic_DNA"/>
</dbReference>
<feature type="domain" description="Sulfatase N-terminal" evidence="4">
    <location>
        <begin position="2"/>
        <end position="254"/>
    </location>
</feature>
<dbReference type="InterPro" id="IPR024607">
    <property type="entry name" value="Sulfatase_CS"/>
</dbReference>
<evidence type="ECO:0000259" key="4">
    <source>
        <dbReference type="Pfam" id="PF00884"/>
    </source>
</evidence>
<reference evidence="5" key="1">
    <citation type="submission" date="2018-05" db="EMBL/GenBank/DDBJ databases">
        <authorList>
            <person name="Lanie J.A."/>
            <person name="Ng W.-L."/>
            <person name="Kazmierczak K.M."/>
            <person name="Andrzejewski T.M."/>
            <person name="Davidsen T.M."/>
            <person name="Wayne K.J."/>
            <person name="Tettelin H."/>
            <person name="Glass J.I."/>
            <person name="Rusch D."/>
            <person name="Podicherti R."/>
            <person name="Tsui H.-C.T."/>
            <person name="Winkler M.E."/>
        </authorList>
    </citation>
    <scope>NUCLEOTIDE SEQUENCE</scope>
</reference>
<keyword evidence="2" id="KW-0479">Metal-binding</keyword>
<feature type="non-terminal residue" evidence="5">
    <location>
        <position position="255"/>
    </location>
</feature>
<dbReference type="GO" id="GO:0008484">
    <property type="term" value="F:sulfuric ester hydrolase activity"/>
    <property type="evidence" value="ECO:0007669"/>
    <property type="project" value="TreeGrafter"/>
</dbReference>
<dbReference type="InterPro" id="IPR000917">
    <property type="entry name" value="Sulfatase_N"/>
</dbReference>
<protein>
    <recommendedName>
        <fullName evidence="4">Sulfatase N-terminal domain-containing protein</fullName>
    </recommendedName>
</protein>
<comment type="similarity">
    <text evidence="1">Belongs to the sulfatase family.</text>
</comment>
<organism evidence="5">
    <name type="scientific">marine metagenome</name>
    <dbReference type="NCBI Taxonomy" id="408172"/>
    <lineage>
        <taxon>unclassified sequences</taxon>
        <taxon>metagenomes</taxon>
        <taxon>ecological metagenomes</taxon>
    </lineage>
</organism>
<keyword evidence="3" id="KW-0378">Hydrolase</keyword>
<dbReference type="GO" id="GO:0005737">
    <property type="term" value="C:cytoplasm"/>
    <property type="evidence" value="ECO:0007669"/>
    <property type="project" value="TreeGrafter"/>
</dbReference>
<dbReference type="Pfam" id="PF00884">
    <property type="entry name" value="Sulfatase"/>
    <property type="match status" value="1"/>
</dbReference>
<dbReference type="GO" id="GO:0046872">
    <property type="term" value="F:metal ion binding"/>
    <property type="evidence" value="ECO:0007669"/>
    <property type="project" value="UniProtKB-KW"/>
</dbReference>
<name>A0A382ZTP3_9ZZZZ</name>
<evidence type="ECO:0000256" key="2">
    <source>
        <dbReference type="ARBA" id="ARBA00022723"/>
    </source>
</evidence>
<dbReference type="Gene3D" id="3.40.720.10">
    <property type="entry name" value="Alkaline Phosphatase, subunit A"/>
    <property type="match status" value="1"/>
</dbReference>
<dbReference type="PANTHER" id="PTHR45953:SF1">
    <property type="entry name" value="IDURONATE 2-SULFATASE"/>
    <property type="match status" value="1"/>
</dbReference>
<evidence type="ECO:0000313" key="5">
    <source>
        <dbReference type="EMBL" id="SVD98821.1"/>
    </source>
</evidence>